<dbReference type="NCBIfam" id="TIGR03317">
    <property type="entry name" value="ygfZ_signature"/>
    <property type="match status" value="1"/>
</dbReference>
<evidence type="ECO:0000259" key="2">
    <source>
        <dbReference type="Pfam" id="PF25455"/>
    </source>
</evidence>
<accession>A0A2V2LLE8</accession>
<keyword evidence="1" id="KW-0809">Transit peptide</keyword>
<name>A0A2V2LLE8_9RHOB</name>
<dbReference type="Gene3D" id="3.30.1360.120">
    <property type="entry name" value="Probable tRNA modification gtpase trme, domain 1"/>
    <property type="match status" value="2"/>
</dbReference>
<proteinExistence type="predicted"/>
<dbReference type="AlphaFoldDB" id="A0A2V2LLE8"/>
<evidence type="ECO:0000256" key="1">
    <source>
        <dbReference type="ARBA" id="ARBA00022946"/>
    </source>
</evidence>
<dbReference type="InterPro" id="IPR045179">
    <property type="entry name" value="YgfZ/GcvT"/>
</dbReference>
<protein>
    <submittedName>
        <fullName evidence="3">Folate-binding protein YgfZ</fullName>
    </submittedName>
</protein>
<dbReference type="SUPFAM" id="SSF103025">
    <property type="entry name" value="Folate-binding domain"/>
    <property type="match status" value="1"/>
</dbReference>
<dbReference type="GO" id="GO:0016226">
    <property type="term" value="P:iron-sulfur cluster assembly"/>
    <property type="evidence" value="ECO:0007669"/>
    <property type="project" value="TreeGrafter"/>
</dbReference>
<dbReference type="PANTHER" id="PTHR22602:SF0">
    <property type="entry name" value="TRANSFERASE CAF17, MITOCHONDRIAL-RELATED"/>
    <property type="match status" value="1"/>
</dbReference>
<dbReference type="EMBL" id="QGKU01000015">
    <property type="protein sequence ID" value="PWR03887.1"/>
    <property type="molecule type" value="Genomic_DNA"/>
</dbReference>
<dbReference type="Pfam" id="PF25455">
    <property type="entry name" value="Beta-barrel_CAF17_C"/>
    <property type="match status" value="1"/>
</dbReference>
<dbReference type="InterPro" id="IPR017703">
    <property type="entry name" value="YgfZ/GCV_T_CS"/>
</dbReference>
<comment type="caution">
    <text evidence="3">The sequence shown here is derived from an EMBL/GenBank/DDBJ whole genome shotgun (WGS) entry which is preliminary data.</text>
</comment>
<reference evidence="3 4" key="1">
    <citation type="submission" date="2018-05" db="EMBL/GenBank/DDBJ databases">
        <title>Rhodobacteraceae gen. nov., sp. nov. isolated from sea water.</title>
        <authorList>
            <person name="Ren Y."/>
        </authorList>
    </citation>
    <scope>NUCLEOTIDE SEQUENCE [LARGE SCALE GENOMIC DNA]</scope>
    <source>
        <strain evidence="3 4">TG-679</strain>
    </source>
</reference>
<dbReference type="RefSeq" id="WP_109810447.1">
    <property type="nucleotide sequence ID" value="NZ_QGKU01000015.1"/>
</dbReference>
<sequence length="254" mass="27339">MTRSRRIFRIAGPDRIQFLQGLVTNDVRRLNEGAVYAAMLTPQGKLLADFFLVPDGADAILLDVAEPLAAGLFKRLSMYKLRADVTIAQTDLKVSRGTGDAPDGAFADPRHQALGWRAYGSMQTGDIAPADWDALRVLHMIPETGIELLPDATFILEAGFERLNGVDFRKGCYVGQEVTARMKHKTELRKGLARVAVDGSAPVGTAITSEGKPAGTLYTQSGGAGIAYLRFDRAQGDLEAGDARVRLPEPAQGA</sequence>
<organism evidence="3 4">
    <name type="scientific">Meridianimarinicoccus roseus</name>
    <dbReference type="NCBI Taxonomy" id="2072018"/>
    <lineage>
        <taxon>Bacteria</taxon>
        <taxon>Pseudomonadati</taxon>
        <taxon>Pseudomonadota</taxon>
        <taxon>Alphaproteobacteria</taxon>
        <taxon>Rhodobacterales</taxon>
        <taxon>Paracoccaceae</taxon>
        <taxon>Meridianimarinicoccus</taxon>
    </lineage>
</organism>
<evidence type="ECO:0000313" key="4">
    <source>
        <dbReference type="Proteomes" id="UP000245680"/>
    </source>
</evidence>
<dbReference type="InterPro" id="IPR057460">
    <property type="entry name" value="CAF17_C"/>
</dbReference>
<keyword evidence="4" id="KW-1185">Reference proteome</keyword>
<evidence type="ECO:0000313" key="3">
    <source>
        <dbReference type="EMBL" id="PWR03887.1"/>
    </source>
</evidence>
<dbReference type="Proteomes" id="UP000245680">
    <property type="component" value="Unassembled WGS sequence"/>
</dbReference>
<dbReference type="InterPro" id="IPR027266">
    <property type="entry name" value="TrmE/GcvT-like"/>
</dbReference>
<dbReference type="PANTHER" id="PTHR22602">
    <property type="entry name" value="TRANSFERASE CAF17, MITOCHONDRIAL-RELATED"/>
    <property type="match status" value="1"/>
</dbReference>
<dbReference type="OrthoDB" id="9796287at2"/>
<feature type="domain" description="CAF17 C-terminal" evidence="2">
    <location>
        <begin position="189"/>
        <end position="250"/>
    </location>
</feature>
<gene>
    <name evidence="3" type="ORF">DKT77_04020</name>
</gene>